<feature type="coiled-coil region" evidence="8">
    <location>
        <begin position="174"/>
        <end position="230"/>
    </location>
</feature>
<dbReference type="GO" id="GO:0008380">
    <property type="term" value="P:RNA splicing"/>
    <property type="evidence" value="ECO:0007669"/>
    <property type="project" value="UniProtKB-KW"/>
</dbReference>
<dbReference type="Pfam" id="PF04696">
    <property type="entry name" value="Pinin_SDK_memA"/>
    <property type="match status" value="1"/>
</dbReference>
<dbReference type="PANTHER" id="PTHR12707">
    <property type="entry name" value="PINN"/>
    <property type="match status" value="1"/>
</dbReference>
<evidence type="ECO:0000256" key="2">
    <source>
        <dbReference type="ARBA" id="ARBA00010386"/>
    </source>
</evidence>
<sequence length="406" mass="47005">MVADMTKSFGTLQAELELAKSNLKGLNENIKRIIGRDPTDGPLRIGVKRNANGAAVDDYPSSRSRSFNNRNRYDDDVIPDKRRANDNKSVFSRLSGFTQRAQKYHSTGDSYNPEEYDNPEEYYPQDFPKPKVQSRVIRELPSREEVLAAQGDDEKSRGRSRRIFGSLLGTLQKFKQDESRLKSKDERKAEIERKVEEQASKEREEIKKARQDLFQNRKKKQAEIRAIEVKMNRMKEYTKWEESMKPLFGFIQLKGKPPIYYKPKIMNDATNALLKCSNENLEHAIDKKRQEVYSELEEIESKIMGNYMDESYSSKDKEARQDESDDVIMADMQESASQDVDVPVDETPMEQNQHLSPEKETAEQPITAEEDNMKAEIPTVKIESDNVSDPQVEKLLKKRRDFENGI</sequence>
<dbReference type="GO" id="GO:0071013">
    <property type="term" value="C:catalytic step 2 spliceosome"/>
    <property type="evidence" value="ECO:0007669"/>
    <property type="project" value="TreeGrafter"/>
</dbReference>
<dbReference type="EMBL" id="GIIL01005897">
    <property type="protein sequence ID" value="NOV49623.1"/>
    <property type="molecule type" value="Transcribed_RNA"/>
</dbReference>
<evidence type="ECO:0000256" key="8">
    <source>
        <dbReference type="SAM" id="Coils"/>
    </source>
</evidence>
<evidence type="ECO:0000256" key="1">
    <source>
        <dbReference type="ARBA" id="ARBA00004123"/>
    </source>
</evidence>
<evidence type="ECO:0000313" key="11">
    <source>
        <dbReference type="EMBL" id="NOV49623.1"/>
    </source>
</evidence>
<feature type="compositionally biased region" description="Polar residues" evidence="9">
    <location>
        <begin position="87"/>
        <end position="110"/>
    </location>
</feature>
<keyword evidence="8" id="KW-0175">Coiled coil</keyword>
<feature type="coiled-coil region" evidence="8">
    <location>
        <begin position="9"/>
        <end position="36"/>
    </location>
</feature>
<organism evidence="11">
    <name type="scientific">Xenopsylla cheopis</name>
    <name type="common">Oriental rat flea</name>
    <name type="synonym">Pulex cheopis</name>
    <dbReference type="NCBI Taxonomy" id="163159"/>
    <lineage>
        <taxon>Eukaryota</taxon>
        <taxon>Metazoa</taxon>
        <taxon>Ecdysozoa</taxon>
        <taxon>Arthropoda</taxon>
        <taxon>Hexapoda</taxon>
        <taxon>Insecta</taxon>
        <taxon>Pterygota</taxon>
        <taxon>Neoptera</taxon>
        <taxon>Endopterygota</taxon>
        <taxon>Siphonaptera</taxon>
        <taxon>Pulicidae</taxon>
        <taxon>Xenopsyllinae</taxon>
        <taxon>Xenopsylla</taxon>
    </lineage>
</organism>
<comment type="similarity">
    <text evidence="2">Belongs to the pinin family.</text>
</comment>
<feature type="compositionally biased region" description="Low complexity" evidence="9">
    <location>
        <begin position="61"/>
        <end position="70"/>
    </location>
</feature>
<evidence type="ECO:0000256" key="6">
    <source>
        <dbReference type="ARBA" id="ARBA00023187"/>
    </source>
</evidence>
<keyword evidence="7" id="KW-0539">Nucleus</keyword>
<keyword evidence="4" id="KW-0805">Transcription regulation</keyword>
<proteinExistence type="inferred from homology"/>
<keyword evidence="3" id="KW-0507">mRNA processing</keyword>
<feature type="compositionally biased region" description="Basic and acidic residues" evidence="9">
    <location>
        <begin position="71"/>
        <end position="86"/>
    </location>
</feature>
<keyword evidence="5" id="KW-0804">Transcription</keyword>
<dbReference type="InterPro" id="IPR039853">
    <property type="entry name" value="Pinin"/>
</dbReference>
<evidence type="ECO:0000259" key="10">
    <source>
        <dbReference type="Pfam" id="PF04696"/>
    </source>
</evidence>
<protein>
    <submittedName>
        <fullName evidence="11">Putative pinin desmosome-associated protein</fullName>
    </submittedName>
</protein>
<evidence type="ECO:0000256" key="7">
    <source>
        <dbReference type="ARBA" id="ARBA00023242"/>
    </source>
</evidence>
<name>A0A6M2DU18_XENCH</name>
<evidence type="ECO:0000256" key="3">
    <source>
        <dbReference type="ARBA" id="ARBA00022664"/>
    </source>
</evidence>
<dbReference type="AlphaFoldDB" id="A0A6M2DU18"/>
<evidence type="ECO:0000256" key="5">
    <source>
        <dbReference type="ARBA" id="ARBA00023163"/>
    </source>
</evidence>
<keyword evidence="6" id="KW-0508">mRNA splicing</keyword>
<evidence type="ECO:0000256" key="4">
    <source>
        <dbReference type="ARBA" id="ARBA00023015"/>
    </source>
</evidence>
<feature type="region of interest" description="Disordered" evidence="9">
    <location>
        <begin position="54"/>
        <end position="130"/>
    </location>
</feature>
<feature type="region of interest" description="Disordered" evidence="9">
    <location>
        <begin position="310"/>
        <end position="388"/>
    </location>
</feature>
<evidence type="ECO:0000256" key="9">
    <source>
        <dbReference type="SAM" id="MobiDB-lite"/>
    </source>
</evidence>
<comment type="subcellular location">
    <subcellularLocation>
        <location evidence="1">Nucleus</location>
    </subcellularLocation>
</comment>
<reference evidence="11" key="1">
    <citation type="submission" date="2020-03" db="EMBL/GenBank/DDBJ databases">
        <title>Transcriptomic Profiling of the Digestive Tract of the Rat Flea, Xenopsylla cheopis, Following Blood Feeding and Infection with Yersinia pestis.</title>
        <authorList>
            <person name="Bland D.M."/>
            <person name="Martens C.A."/>
            <person name="Virtaneva K."/>
            <person name="Kanakabandi K."/>
            <person name="Long D."/>
            <person name="Rosenke R."/>
            <person name="Saturday G.A."/>
            <person name="Hoyt F.H."/>
            <person name="Bruno D.P."/>
            <person name="Ribeiro J.M.C."/>
            <person name="Hinnebusch J."/>
        </authorList>
    </citation>
    <scope>NUCLEOTIDE SEQUENCE</scope>
</reference>
<accession>A0A6M2DU18</accession>
<feature type="compositionally biased region" description="Basic and acidic residues" evidence="9">
    <location>
        <begin position="312"/>
        <end position="322"/>
    </location>
</feature>
<feature type="domain" description="Pinin/SDK/MemA protein" evidence="10">
    <location>
        <begin position="154"/>
        <end position="277"/>
    </location>
</feature>
<dbReference type="InterPro" id="IPR006786">
    <property type="entry name" value="Pinin_SDK_MemA"/>
</dbReference>
<dbReference type="PANTHER" id="PTHR12707:SF0">
    <property type="entry name" value="PININ"/>
    <property type="match status" value="1"/>
</dbReference>
<dbReference type="GO" id="GO:0006397">
    <property type="term" value="P:mRNA processing"/>
    <property type="evidence" value="ECO:0007669"/>
    <property type="project" value="UniProtKB-KW"/>
</dbReference>